<dbReference type="PANTHER" id="PTHR33909:SF1">
    <property type="entry name" value="SEC TRANSLOCON ACCESSORY COMPLEX SUBUNIT YAJC"/>
    <property type="match status" value="1"/>
</dbReference>
<dbReference type="NCBIfam" id="TIGR00739">
    <property type="entry name" value="yajC"/>
    <property type="match status" value="1"/>
</dbReference>
<dbReference type="InterPro" id="IPR003849">
    <property type="entry name" value="Preprotein_translocase_YajC"/>
</dbReference>
<gene>
    <name evidence="11" type="primary">yajC</name>
    <name evidence="11" type="ORF">ACFO0B_13600</name>
</gene>
<evidence type="ECO:0000256" key="8">
    <source>
        <dbReference type="ARBA" id="ARBA00023010"/>
    </source>
</evidence>
<evidence type="ECO:0000313" key="12">
    <source>
        <dbReference type="Proteomes" id="UP001595696"/>
    </source>
</evidence>
<keyword evidence="9" id="KW-0472">Membrane</keyword>
<keyword evidence="5" id="KW-0812">Transmembrane</keyword>
<reference evidence="12" key="1">
    <citation type="journal article" date="2019" name="Int. J. Syst. Evol. Microbiol.">
        <title>The Global Catalogue of Microorganisms (GCM) 10K type strain sequencing project: providing services to taxonomists for standard genome sequencing and annotation.</title>
        <authorList>
            <consortium name="The Broad Institute Genomics Platform"/>
            <consortium name="The Broad Institute Genome Sequencing Center for Infectious Disease"/>
            <person name="Wu L."/>
            <person name="Ma J."/>
        </authorList>
    </citation>
    <scope>NUCLEOTIDE SEQUENCE [LARGE SCALE GENOMIC DNA]</scope>
    <source>
        <strain evidence="12">CGMCC 4.7330</strain>
    </source>
</reference>
<dbReference type="SMART" id="SM01323">
    <property type="entry name" value="YajC"/>
    <property type="match status" value="1"/>
</dbReference>
<organism evidence="11 12">
    <name type="scientific">Nocardia jiangsuensis</name>
    <dbReference type="NCBI Taxonomy" id="1691563"/>
    <lineage>
        <taxon>Bacteria</taxon>
        <taxon>Bacillati</taxon>
        <taxon>Actinomycetota</taxon>
        <taxon>Actinomycetes</taxon>
        <taxon>Mycobacteriales</taxon>
        <taxon>Nocardiaceae</taxon>
        <taxon>Nocardia</taxon>
    </lineage>
</organism>
<dbReference type="Proteomes" id="UP001595696">
    <property type="component" value="Unassembled WGS sequence"/>
</dbReference>
<dbReference type="RefSeq" id="WP_378612762.1">
    <property type="nucleotide sequence ID" value="NZ_JBHSAX010000013.1"/>
</dbReference>
<evidence type="ECO:0000256" key="2">
    <source>
        <dbReference type="ARBA" id="ARBA00006742"/>
    </source>
</evidence>
<evidence type="ECO:0000256" key="1">
    <source>
        <dbReference type="ARBA" id="ARBA00004162"/>
    </source>
</evidence>
<evidence type="ECO:0000256" key="5">
    <source>
        <dbReference type="ARBA" id="ARBA00022692"/>
    </source>
</evidence>
<accession>A0ABV8DTG5</accession>
<name>A0ABV8DTG5_9NOCA</name>
<dbReference type="PANTHER" id="PTHR33909">
    <property type="entry name" value="SEC TRANSLOCON ACCESSORY COMPLEX SUBUNIT YAJC"/>
    <property type="match status" value="1"/>
</dbReference>
<feature type="region of interest" description="Disordered" evidence="10">
    <location>
        <begin position="84"/>
        <end position="127"/>
    </location>
</feature>
<keyword evidence="8" id="KW-0811">Translocation</keyword>
<keyword evidence="12" id="KW-1185">Reference proteome</keyword>
<evidence type="ECO:0000256" key="10">
    <source>
        <dbReference type="SAM" id="MobiDB-lite"/>
    </source>
</evidence>
<comment type="similarity">
    <text evidence="2">Belongs to the YajC family.</text>
</comment>
<keyword evidence="4" id="KW-1003">Cell membrane</keyword>
<evidence type="ECO:0000256" key="3">
    <source>
        <dbReference type="ARBA" id="ARBA00022448"/>
    </source>
</evidence>
<dbReference type="EMBL" id="JBHSAX010000013">
    <property type="protein sequence ID" value="MFC3963024.1"/>
    <property type="molecule type" value="Genomic_DNA"/>
</dbReference>
<evidence type="ECO:0000256" key="6">
    <source>
        <dbReference type="ARBA" id="ARBA00022927"/>
    </source>
</evidence>
<sequence>MELLFPLLLVALLVPMFLGVRRQKREAEKVSAMQNDLKIGDRVTTTSGLYGTVVEVDETTVDLEIAEEVVTTWLRQAVREVRTDDETVVEEAGTADPVVLAEPEPEAAAPASAEETPGQTETRLTKD</sequence>
<feature type="compositionally biased region" description="Polar residues" evidence="10">
    <location>
        <begin position="117"/>
        <end position="127"/>
    </location>
</feature>
<dbReference type="Pfam" id="PF02699">
    <property type="entry name" value="YajC"/>
    <property type="match status" value="1"/>
</dbReference>
<comment type="subcellular location">
    <subcellularLocation>
        <location evidence="1">Cell membrane</location>
        <topology evidence="1">Single-pass membrane protein</topology>
    </subcellularLocation>
</comment>
<keyword evidence="7" id="KW-1133">Transmembrane helix</keyword>
<protein>
    <submittedName>
        <fullName evidence="11">Preprotein translocase subunit YajC</fullName>
    </submittedName>
</protein>
<proteinExistence type="inferred from homology"/>
<keyword evidence="6" id="KW-0653">Protein transport</keyword>
<evidence type="ECO:0000256" key="9">
    <source>
        <dbReference type="ARBA" id="ARBA00023136"/>
    </source>
</evidence>
<evidence type="ECO:0000313" key="11">
    <source>
        <dbReference type="EMBL" id="MFC3963024.1"/>
    </source>
</evidence>
<evidence type="ECO:0000256" key="7">
    <source>
        <dbReference type="ARBA" id="ARBA00022989"/>
    </source>
</evidence>
<feature type="compositionally biased region" description="Low complexity" evidence="10">
    <location>
        <begin position="106"/>
        <end position="115"/>
    </location>
</feature>
<keyword evidence="3" id="KW-0813">Transport</keyword>
<evidence type="ECO:0000256" key="4">
    <source>
        <dbReference type="ARBA" id="ARBA00022475"/>
    </source>
</evidence>
<comment type="caution">
    <text evidence="11">The sequence shown here is derived from an EMBL/GenBank/DDBJ whole genome shotgun (WGS) entry which is preliminary data.</text>
</comment>